<feature type="compositionally biased region" description="Acidic residues" evidence="1">
    <location>
        <begin position="247"/>
        <end position="266"/>
    </location>
</feature>
<feature type="compositionally biased region" description="Low complexity" evidence="1">
    <location>
        <begin position="157"/>
        <end position="173"/>
    </location>
</feature>
<feature type="compositionally biased region" description="Low complexity" evidence="1">
    <location>
        <begin position="308"/>
        <end position="324"/>
    </location>
</feature>
<feature type="region of interest" description="Disordered" evidence="1">
    <location>
        <begin position="240"/>
        <end position="362"/>
    </location>
</feature>
<feature type="region of interest" description="Disordered" evidence="1">
    <location>
        <begin position="1"/>
        <end position="26"/>
    </location>
</feature>
<feature type="region of interest" description="Disordered" evidence="1">
    <location>
        <begin position="111"/>
        <end position="200"/>
    </location>
</feature>
<dbReference type="EMBL" id="ML014115">
    <property type="protein sequence ID" value="RKP03986.1"/>
    <property type="molecule type" value="Genomic_DNA"/>
</dbReference>
<feature type="compositionally biased region" description="Basic and acidic residues" evidence="1">
    <location>
        <begin position="290"/>
        <end position="303"/>
    </location>
</feature>
<reference evidence="3" key="1">
    <citation type="journal article" date="2018" name="Nat. Microbiol.">
        <title>Leveraging single-cell genomics to expand the fungal tree of life.</title>
        <authorList>
            <person name="Ahrendt S.R."/>
            <person name="Quandt C.A."/>
            <person name="Ciobanu D."/>
            <person name="Clum A."/>
            <person name="Salamov A."/>
            <person name="Andreopoulos B."/>
            <person name="Cheng J.F."/>
            <person name="Woyke T."/>
            <person name="Pelin A."/>
            <person name="Henrissat B."/>
            <person name="Reynolds N.K."/>
            <person name="Benny G.L."/>
            <person name="Smith M.E."/>
            <person name="James T.Y."/>
            <person name="Grigoriev I.V."/>
        </authorList>
    </citation>
    <scope>NUCLEOTIDE SEQUENCE [LARGE SCALE GENOMIC DNA]</scope>
    <source>
        <strain evidence="3">ATCC 52028</strain>
    </source>
</reference>
<keyword evidence="3" id="KW-1185">Reference proteome</keyword>
<evidence type="ECO:0000313" key="2">
    <source>
        <dbReference type="EMBL" id="RKP03986.1"/>
    </source>
</evidence>
<feature type="compositionally biased region" description="Basic and acidic residues" evidence="1">
    <location>
        <begin position="114"/>
        <end position="123"/>
    </location>
</feature>
<gene>
    <name evidence="2" type="ORF">CXG81DRAFT_23398</name>
</gene>
<evidence type="ECO:0000256" key="1">
    <source>
        <dbReference type="SAM" id="MobiDB-lite"/>
    </source>
</evidence>
<name>A0A4P9XEK6_9FUNG</name>
<evidence type="ECO:0000313" key="3">
    <source>
        <dbReference type="Proteomes" id="UP000274922"/>
    </source>
</evidence>
<accession>A0A4P9XEK6</accession>
<dbReference type="AlphaFoldDB" id="A0A4P9XEK6"/>
<organism evidence="2 3">
    <name type="scientific">Caulochytrium protostelioides</name>
    <dbReference type="NCBI Taxonomy" id="1555241"/>
    <lineage>
        <taxon>Eukaryota</taxon>
        <taxon>Fungi</taxon>
        <taxon>Fungi incertae sedis</taxon>
        <taxon>Chytridiomycota</taxon>
        <taxon>Chytridiomycota incertae sedis</taxon>
        <taxon>Chytridiomycetes</taxon>
        <taxon>Caulochytriales</taxon>
        <taxon>Caulochytriaceae</taxon>
        <taxon>Caulochytrium</taxon>
    </lineage>
</organism>
<feature type="region of interest" description="Disordered" evidence="1">
    <location>
        <begin position="47"/>
        <end position="77"/>
    </location>
</feature>
<dbReference type="Proteomes" id="UP000274922">
    <property type="component" value="Unassembled WGS sequence"/>
</dbReference>
<feature type="compositionally biased region" description="Low complexity" evidence="1">
    <location>
        <begin position="184"/>
        <end position="196"/>
    </location>
</feature>
<protein>
    <submittedName>
        <fullName evidence="2">Uncharacterized protein</fullName>
    </submittedName>
</protein>
<sequence length="593" mass="61617">MAHAMVGLAPTTPSRLPAAASHSPHVPRHNRPAFYYPMSPLSPDTAPATLAPDLASTPTVARPTASPHGTVCASRKRPHPGAIVTWGVAPSSDTLPPSASAAAATADAAALTAARDDHDDGTVRSHAATDALPRRCPPLADPTLSGSAPDSDDSDDLAAAAPAAAAARSLGLPWRDPKRRRTDSASAVPSAVAPVAPSIPPLKPAILLPSSVTSPPAVPAACPRPAPLTPTVRPAALKRAHGLATDSDSDDAESDADSELASESDAEPPVPRARWAPVCKRRRMATDVQPLDRAHRAGHEPRRGRCFASASSSSASPSSSPSSPTRRLGAMVSESESDRDGTDDVSAESDDVASRRGARRRAHAAWTLRDLDRLVARLGLSEHDTQPLNQTRGRGVVRIYDADGEDNDLPDAAVDDPDTAQEPAGQLVLYDATPRLRARLQAFLATLPRGPLHAAYPRRRDEGRGITDTDMIELDFELDAETADVLRRAGLPFSVWPASEAASLMPPDAVDGAGCRAMVPYRRGASGVSEPASPAASGVAASPPSALARLLRRAPLALPAPPSWQAEPSAGLTSDPAMATLEGALTAMDLDDD</sequence>
<proteinExistence type="predicted"/>